<evidence type="ECO:0000313" key="3">
    <source>
        <dbReference type="EMBL" id="EMZ19054.1"/>
    </source>
</evidence>
<dbReference type="PANTHER" id="PTHR46558">
    <property type="entry name" value="TRACRIPTIONAL REGULATORY PROTEIN-RELATED-RELATED"/>
    <property type="match status" value="1"/>
</dbReference>
<dbReference type="SMART" id="SM00530">
    <property type="entry name" value="HTH_XRE"/>
    <property type="match status" value="2"/>
</dbReference>
<dbReference type="EMBL" id="AQFT01000178">
    <property type="protein sequence ID" value="EMZ19054.1"/>
    <property type="molecule type" value="Genomic_DNA"/>
</dbReference>
<dbReference type="InterPro" id="IPR001387">
    <property type="entry name" value="Cro/C1-type_HTH"/>
</dbReference>
<dbReference type="PROSITE" id="PS50943">
    <property type="entry name" value="HTH_CROC1"/>
    <property type="match status" value="2"/>
</dbReference>
<feature type="domain" description="HTH cro/C1-type" evidence="2">
    <location>
        <begin position="7"/>
        <end position="66"/>
    </location>
</feature>
<accession>N2A3W0</accession>
<dbReference type="eggNOG" id="COG1396">
    <property type="taxonomic scope" value="Bacteria"/>
</dbReference>
<dbReference type="PATRIC" id="fig|1235802.3.peg.6010"/>
<comment type="caution">
    <text evidence="3">The sequence shown here is derived from an EMBL/GenBank/DDBJ whole genome shotgun (WGS) entry which is preliminary data.</text>
</comment>
<dbReference type="AlphaFoldDB" id="N2A3W0"/>
<dbReference type="HOGENOM" id="CLU_1802806_0_0_9"/>
<evidence type="ECO:0000313" key="4">
    <source>
        <dbReference type="Proteomes" id="UP000012589"/>
    </source>
</evidence>
<organism evidence="3 4">
    <name type="scientific">Eubacterium plexicaudatum ASF492</name>
    <dbReference type="NCBI Taxonomy" id="1235802"/>
    <lineage>
        <taxon>Bacteria</taxon>
        <taxon>Bacillati</taxon>
        <taxon>Bacillota</taxon>
        <taxon>Clostridia</taxon>
        <taxon>Eubacteriales</taxon>
        <taxon>Eubacteriaceae</taxon>
        <taxon>Eubacterium</taxon>
    </lineage>
</organism>
<keyword evidence="1" id="KW-0238">DNA-binding</keyword>
<reference evidence="3 4" key="1">
    <citation type="journal article" date="2014" name="Genome Announc.">
        <title>Draft genome sequences of the altered schaedler flora, a defined bacterial community from gnotobiotic mice.</title>
        <authorList>
            <person name="Wannemuehler M.J."/>
            <person name="Overstreet A.M."/>
            <person name="Ward D.V."/>
            <person name="Phillips G.J."/>
        </authorList>
    </citation>
    <scope>NUCLEOTIDE SEQUENCE [LARGE SCALE GENOMIC DNA]</scope>
    <source>
        <strain evidence="3 4">ASF492</strain>
    </source>
</reference>
<dbReference type="CDD" id="cd00093">
    <property type="entry name" value="HTH_XRE"/>
    <property type="match status" value="2"/>
</dbReference>
<dbReference type="Pfam" id="PF01381">
    <property type="entry name" value="HTH_3"/>
    <property type="match status" value="2"/>
</dbReference>
<dbReference type="STRING" id="1235802.C823_05689"/>
<sequence>MYLAQNLKYLREKSGETQKDISKLLSVIGYGFSEMSVSRYESGECEPELKKVILLAEHFNVTIDDLHTVDMKYVKPLYLLNLRFLRKKYSMTQQDISDLLGFRDKSSCCLIEKGITLLTLEQSIKLSEYFGVTLDQLVNQDLSKEMDAYDKGSKGKTD</sequence>
<feature type="domain" description="HTH cro/C1-type" evidence="2">
    <location>
        <begin position="82"/>
        <end position="137"/>
    </location>
</feature>
<name>N2A3W0_9FIRM</name>
<dbReference type="GO" id="GO:0003677">
    <property type="term" value="F:DNA binding"/>
    <property type="evidence" value="ECO:0007669"/>
    <property type="project" value="UniProtKB-KW"/>
</dbReference>
<dbReference type="SUPFAM" id="SSF47413">
    <property type="entry name" value="lambda repressor-like DNA-binding domains"/>
    <property type="match status" value="2"/>
</dbReference>
<dbReference type="PANTHER" id="PTHR46558:SF13">
    <property type="entry name" value="HTH-TYPE TRANSCRIPTIONAL REGULATOR IMMR"/>
    <property type="match status" value="1"/>
</dbReference>
<protein>
    <recommendedName>
        <fullName evidence="2">HTH cro/C1-type domain-containing protein</fullName>
    </recommendedName>
</protein>
<proteinExistence type="predicted"/>
<evidence type="ECO:0000259" key="2">
    <source>
        <dbReference type="PROSITE" id="PS50943"/>
    </source>
</evidence>
<gene>
    <name evidence="3" type="ORF">C823_05689</name>
</gene>
<dbReference type="Proteomes" id="UP000012589">
    <property type="component" value="Unassembled WGS sequence"/>
</dbReference>
<dbReference type="InterPro" id="IPR010982">
    <property type="entry name" value="Lambda_DNA-bd_dom_sf"/>
</dbReference>
<keyword evidence="4" id="KW-1185">Reference proteome</keyword>
<evidence type="ECO:0000256" key="1">
    <source>
        <dbReference type="ARBA" id="ARBA00023125"/>
    </source>
</evidence>
<dbReference type="Gene3D" id="1.10.260.40">
    <property type="entry name" value="lambda repressor-like DNA-binding domains"/>
    <property type="match status" value="2"/>
</dbReference>